<feature type="chain" id="PRO_5039533052" evidence="2">
    <location>
        <begin position="23"/>
        <end position="475"/>
    </location>
</feature>
<dbReference type="EMBL" id="QRDZ01000037">
    <property type="protein sequence ID" value="RED57033.1"/>
    <property type="molecule type" value="Genomic_DNA"/>
</dbReference>
<evidence type="ECO:0000313" key="4">
    <source>
        <dbReference type="Proteomes" id="UP000256977"/>
    </source>
</evidence>
<evidence type="ECO:0000313" key="3">
    <source>
        <dbReference type="EMBL" id="RED57033.1"/>
    </source>
</evidence>
<proteinExistence type="predicted"/>
<dbReference type="Pfam" id="PF01547">
    <property type="entry name" value="SBP_bac_1"/>
    <property type="match status" value="1"/>
</dbReference>
<keyword evidence="2" id="KW-0732">Signal</keyword>
<dbReference type="PANTHER" id="PTHR43649">
    <property type="entry name" value="ARABINOSE-BINDING PROTEIN-RELATED"/>
    <property type="match status" value="1"/>
</dbReference>
<dbReference type="RefSeq" id="WP_116064757.1">
    <property type="nucleotide sequence ID" value="NZ_QRDZ01000037.1"/>
</dbReference>
<dbReference type="AlphaFoldDB" id="A0A3D9I5G4"/>
<dbReference type="InterPro" id="IPR006059">
    <property type="entry name" value="SBP"/>
</dbReference>
<dbReference type="SUPFAM" id="SSF53850">
    <property type="entry name" value="Periplasmic binding protein-like II"/>
    <property type="match status" value="1"/>
</dbReference>
<protein>
    <submittedName>
        <fullName evidence="3">ABC-type glycerol-3-phosphate transport system substrate-binding protein</fullName>
    </submittedName>
</protein>
<organism evidence="3 4">
    <name type="scientific">Cohnella phaseoli</name>
    <dbReference type="NCBI Taxonomy" id="456490"/>
    <lineage>
        <taxon>Bacteria</taxon>
        <taxon>Bacillati</taxon>
        <taxon>Bacillota</taxon>
        <taxon>Bacilli</taxon>
        <taxon>Bacillales</taxon>
        <taxon>Paenibacillaceae</taxon>
        <taxon>Cohnella</taxon>
    </lineage>
</organism>
<dbReference type="PANTHER" id="PTHR43649:SF14">
    <property type="entry name" value="BLR3389 PROTEIN"/>
    <property type="match status" value="1"/>
</dbReference>
<name>A0A3D9I5G4_9BACL</name>
<reference evidence="3 4" key="1">
    <citation type="submission" date="2018-07" db="EMBL/GenBank/DDBJ databases">
        <title>Genomic Encyclopedia of Type Strains, Phase III (KMG-III): the genomes of soil and plant-associated and newly described type strains.</title>
        <authorList>
            <person name="Whitman W."/>
        </authorList>
    </citation>
    <scope>NUCLEOTIDE SEQUENCE [LARGE SCALE GENOMIC DNA]</scope>
    <source>
        <strain evidence="3 4">CECT 7287</strain>
    </source>
</reference>
<comment type="caution">
    <text evidence="3">The sequence shown here is derived from an EMBL/GenBank/DDBJ whole genome shotgun (WGS) entry which is preliminary data.</text>
</comment>
<keyword evidence="4" id="KW-1185">Reference proteome</keyword>
<evidence type="ECO:0000256" key="2">
    <source>
        <dbReference type="SAM" id="SignalP"/>
    </source>
</evidence>
<feature type="region of interest" description="Disordered" evidence="1">
    <location>
        <begin position="29"/>
        <end position="53"/>
    </location>
</feature>
<evidence type="ECO:0000256" key="1">
    <source>
        <dbReference type="SAM" id="MobiDB-lite"/>
    </source>
</evidence>
<feature type="signal peptide" evidence="2">
    <location>
        <begin position="1"/>
        <end position="22"/>
    </location>
</feature>
<dbReference type="InterPro" id="IPR050490">
    <property type="entry name" value="Bact_solute-bd_prot1"/>
</dbReference>
<sequence>MNKVWKSGSAGLLLTAMLVVSACSSNGNEAGSASPSASPSTPSASETGSAAPSAAPLKGKINLVMWHQPTIDAVNAEIENYKKLHPEVDIEIIFSAFDQYYTTIQTQLIGGGAPVGIGVSPETTQMLAKYLEPLTPYFEEENPYTKQPWKQDYVPNAFEIGKSGTNDVWMVGVAGAVNTGVWYNKKMLDEAGVAVPTTWEELMAAQKTIKDSGQIAWSEQLVANFKGDWYNWQLNYGFNLDDWMKLDTLVPDGRVSQMEVVRGIKKGEIDLKSEKVKAMFAEWKKWVEAGWPENFSSDWGWYDAFVSGKAAFFLGGSWDTPGFVQNIKDFEFGHFSLPNPGNPSDPIDMANLGGAWGLNKAATPEQKAIFIDFMRFLSQPDVHKRAVEAQGMLPVVQGVELSDPVMNAWAQDAKFNVSKIQAISLDNELASKFLSYSQAFLTGGDLDGFVDKYASIYQEAAERLITQNKWDTTQW</sequence>
<dbReference type="Gene3D" id="3.40.190.10">
    <property type="entry name" value="Periplasmic binding protein-like II"/>
    <property type="match status" value="1"/>
</dbReference>
<gene>
    <name evidence="3" type="ORF">DFP98_13725</name>
</gene>
<dbReference type="OrthoDB" id="9798191at2"/>
<dbReference type="Proteomes" id="UP000256977">
    <property type="component" value="Unassembled WGS sequence"/>
</dbReference>
<accession>A0A3D9I5G4</accession>
<dbReference type="PROSITE" id="PS51257">
    <property type="entry name" value="PROKAR_LIPOPROTEIN"/>
    <property type="match status" value="1"/>
</dbReference>